<evidence type="ECO:0000259" key="2">
    <source>
        <dbReference type="Pfam" id="PF07589"/>
    </source>
</evidence>
<evidence type="ECO:0000313" key="4">
    <source>
        <dbReference type="Proteomes" id="UP000433104"/>
    </source>
</evidence>
<name>A0A844ZDE4_9SPHN</name>
<dbReference type="EMBL" id="WTYW01000001">
    <property type="protein sequence ID" value="MXO85895.1"/>
    <property type="molecule type" value="Genomic_DNA"/>
</dbReference>
<evidence type="ECO:0000313" key="3">
    <source>
        <dbReference type="EMBL" id="MXO85895.1"/>
    </source>
</evidence>
<feature type="signal peptide" evidence="1">
    <location>
        <begin position="1"/>
        <end position="23"/>
    </location>
</feature>
<dbReference type="NCBIfam" id="TIGR02595">
    <property type="entry name" value="PEP_CTERM"/>
    <property type="match status" value="1"/>
</dbReference>
<comment type="caution">
    <text evidence="3">The sequence shown here is derived from an EMBL/GenBank/DDBJ whole genome shotgun (WGS) entry which is preliminary data.</text>
</comment>
<keyword evidence="1" id="KW-0732">Signal</keyword>
<dbReference type="Pfam" id="PF07589">
    <property type="entry name" value="PEP-CTERM"/>
    <property type="match status" value="1"/>
</dbReference>
<dbReference type="InterPro" id="IPR013424">
    <property type="entry name" value="Ice-binding_C"/>
</dbReference>
<dbReference type="Proteomes" id="UP000433104">
    <property type="component" value="Unassembled WGS sequence"/>
</dbReference>
<feature type="domain" description="Ice-binding protein C-terminal" evidence="2">
    <location>
        <begin position="229"/>
        <end position="253"/>
    </location>
</feature>
<dbReference type="OrthoDB" id="9152028at2"/>
<accession>A0A844ZDE4</accession>
<dbReference type="NCBIfam" id="NF038132">
    <property type="entry name" value="PEP_NF038132"/>
    <property type="match status" value="1"/>
</dbReference>
<organism evidence="3 4">
    <name type="scientific">Parapontixanthobacter aurantiacus</name>
    <dbReference type="NCBI Taxonomy" id="1463599"/>
    <lineage>
        <taxon>Bacteria</taxon>
        <taxon>Pseudomonadati</taxon>
        <taxon>Pseudomonadota</taxon>
        <taxon>Alphaproteobacteria</taxon>
        <taxon>Sphingomonadales</taxon>
        <taxon>Erythrobacteraceae</taxon>
        <taxon>Parapontixanthobacter</taxon>
    </lineage>
</organism>
<protein>
    <submittedName>
        <fullName evidence="3">PEPxxWA-CTERM sorting domain-containing protein</fullName>
    </submittedName>
</protein>
<dbReference type="NCBIfam" id="NF035944">
    <property type="entry name" value="PEPxxWA-CTERM"/>
    <property type="match status" value="1"/>
</dbReference>
<dbReference type="AlphaFoldDB" id="A0A844ZDE4"/>
<keyword evidence="4" id="KW-1185">Reference proteome</keyword>
<reference evidence="3 4" key="1">
    <citation type="submission" date="2019-12" db="EMBL/GenBank/DDBJ databases">
        <title>Genomic-based taxomic classification of the family Erythrobacteraceae.</title>
        <authorList>
            <person name="Xu L."/>
        </authorList>
    </citation>
    <scope>NUCLEOTIDE SEQUENCE [LARGE SCALE GENOMIC DNA]</scope>
    <source>
        <strain evidence="3 4">MCCC 1A09962</strain>
    </source>
</reference>
<evidence type="ECO:0000256" key="1">
    <source>
        <dbReference type="SAM" id="SignalP"/>
    </source>
</evidence>
<proteinExistence type="predicted"/>
<sequence>MRKITLGALVASAAFAVASPAAAQTCVGECGSAAPNGDVTAPPEYGPNYSYVSTRNGQTGAGQIDGVGGTDGSEYTTAAFSASAGDELNFYFNYITSDGAGFADYAFAQLLSAAGDPVAYLFTARTRPTGDTSPGFGLPANSATLTPITSEIVSGAPDWAQLGGNSGDCFAAGCGYTGWINSSYTIGADGSYTLKFGVSNFTDTAYDSGLAFAGLTIAGQEIPTPGSGAVPEPATWMMLLLGFGAIGGLMRRRPKQGKTTVSFA</sequence>
<dbReference type="RefSeq" id="WP_160682238.1">
    <property type="nucleotide sequence ID" value="NZ_WTYW01000001.1"/>
</dbReference>
<gene>
    <name evidence="3" type="ORF">GRI38_07595</name>
</gene>
<feature type="chain" id="PRO_5032647723" evidence="1">
    <location>
        <begin position="24"/>
        <end position="264"/>
    </location>
</feature>